<protein>
    <submittedName>
        <fullName evidence="1">Uncharacterized protein</fullName>
    </submittedName>
</protein>
<reference evidence="2 3" key="1">
    <citation type="submission" date="2018-05" db="EMBL/GenBank/DDBJ databases">
        <title>Vancomycin-resistant Enterococcus faecium strain from Chelyabinsk, Russia.</title>
        <authorList>
            <person name="Gostev V."/>
            <person name="Goncharov A."/>
            <person name="Kolodzhieva V."/>
            <person name="Suvorov A."/>
            <person name="Sidorenko S."/>
            <person name="Zueva L."/>
        </authorList>
    </citation>
    <scope>NUCLEOTIDE SEQUENCE [LARGE SCALE GENOMIC DNA]</scope>
    <source>
        <strain evidence="2 3">20</strain>
    </source>
</reference>
<dbReference type="EMBL" id="QHGU01000075">
    <property type="protein sequence ID" value="PZM54849.1"/>
    <property type="molecule type" value="Genomic_DNA"/>
</dbReference>
<reference evidence="1 4" key="2">
    <citation type="submission" date="2019-10" db="EMBL/GenBank/DDBJ databases">
        <title>Evolutionary dynamics of vancomycin-resistant Enterococcus faecium during gastrointestinal tract colonization and bloodstream infection in immunocompromised pediatric patients.</title>
        <authorList>
            <person name="Chilambi G.S."/>
            <person name="Nordstrom H.R."/>
            <person name="Evans D.R."/>
            <person name="Ferrolino J."/>
            <person name="Hayden R.T."/>
            <person name="Maron G.M."/>
            <person name="Vo A.N."/>
            <person name="Gilmore M.S."/>
            <person name="Wolf J."/>
            <person name="Rosch J.W."/>
            <person name="Van Tyne D."/>
        </authorList>
    </citation>
    <scope>NUCLEOTIDE SEQUENCE [LARGE SCALE GENOMIC DNA]</scope>
    <source>
        <strain evidence="1 4">VRECG27</strain>
    </source>
</reference>
<comment type="caution">
    <text evidence="1">The sequence shown here is derived from an EMBL/GenBank/DDBJ whole genome shotgun (WGS) entry which is preliminary data.</text>
</comment>
<accession>A0A1A7T7M9</accession>
<gene>
    <name evidence="2" type="ORF">DKP91_12055</name>
    <name evidence="1" type="ORF">GBM73_15210</name>
</gene>
<dbReference type="AlphaFoldDB" id="A0A1A7T7M9"/>
<evidence type="ECO:0000313" key="3">
    <source>
        <dbReference type="Proteomes" id="UP000249070"/>
    </source>
</evidence>
<name>A0A1A7T7M9_ENTFC</name>
<sequence>MDVLREYSSLFTEAYLLEQFGYKIPFADYQQGVGTAAELSFYEGISQAVGRPVDAEHFEQRISSTGKSE</sequence>
<evidence type="ECO:0000313" key="2">
    <source>
        <dbReference type="EMBL" id="PZM54849.1"/>
    </source>
</evidence>
<dbReference type="EMBL" id="WEFP01000003">
    <property type="protein sequence ID" value="KAB7572722.1"/>
    <property type="molecule type" value="Genomic_DNA"/>
</dbReference>
<dbReference type="Proteomes" id="UP000249070">
    <property type="component" value="Unassembled WGS sequence"/>
</dbReference>
<proteinExistence type="predicted"/>
<evidence type="ECO:0000313" key="1">
    <source>
        <dbReference type="EMBL" id="KAB7572722.1"/>
    </source>
</evidence>
<dbReference type="Proteomes" id="UP000469871">
    <property type="component" value="Unassembled WGS sequence"/>
</dbReference>
<organism evidence="1 4">
    <name type="scientific">Enterococcus faecium</name>
    <name type="common">Streptococcus faecium</name>
    <dbReference type="NCBI Taxonomy" id="1352"/>
    <lineage>
        <taxon>Bacteria</taxon>
        <taxon>Bacillati</taxon>
        <taxon>Bacillota</taxon>
        <taxon>Bacilli</taxon>
        <taxon>Lactobacillales</taxon>
        <taxon>Enterococcaceae</taxon>
        <taxon>Enterococcus</taxon>
    </lineage>
</organism>
<dbReference type="RefSeq" id="WP_002302256.1">
    <property type="nucleotide sequence ID" value="NZ_AP019409.1"/>
</dbReference>
<evidence type="ECO:0000313" key="4">
    <source>
        <dbReference type="Proteomes" id="UP000469871"/>
    </source>
</evidence>